<dbReference type="InterPro" id="IPR036641">
    <property type="entry name" value="HPT_dom_sf"/>
</dbReference>
<dbReference type="InterPro" id="IPR008207">
    <property type="entry name" value="Sig_transdc_His_kin_Hpt_dom"/>
</dbReference>
<keyword evidence="3 6" id="KW-1133">Transmembrane helix</keyword>
<keyword evidence="4 6" id="KW-0472">Membrane</keyword>
<evidence type="ECO:0000256" key="5">
    <source>
        <dbReference type="NCBIfam" id="TIGR02228"/>
    </source>
</evidence>
<reference evidence="8 9" key="1">
    <citation type="submission" date="2020-07" db="EMBL/GenBank/DDBJ databases">
        <title>Sequencing the genomes of 1000 actinobacteria strains.</title>
        <authorList>
            <person name="Klenk H.-P."/>
        </authorList>
    </citation>
    <scope>NUCLEOTIDE SEQUENCE [LARGE SCALE GENOMIC DNA]</scope>
    <source>
        <strain evidence="8 9">DSM 23819</strain>
    </source>
</reference>
<keyword evidence="9" id="KW-1185">Reference proteome</keyword>
<sequence>MKQLRDILVRLANVLFTLVLVGCLLSFGLLAVGPHVFGYRTATMLTGSMEPGITPGDVVVSVPRPAQDVKVGDVISYHIPVEDHRVETHRVIEVINNEDGTIAVRTQGDANAEPDPWTATLEGDTVWEMQAVVPWIGNGIRALRTPFVQDNVFWAAIGLALMLGLSMIWSRNEDEEELMPTPAPARLPVSVPAATEASHASYVAALTTLAEDLDPDYAVFYAGQWREMLPSRLERVSAAVDTRDFDAAMDSVLSLKVSSASVGASDLSDAAAFIEAAVRERSWETADSLVAMLPQVAERSQQELVSCLAA</sequence>
<dbReference type="GO" id="GO:0000160">
    <property type="term" value="P:phosphorelay signal transduction system"/>
    <property type="evidence" value="ECO:0007669"/>
    <property type="project" value="InterPro"/>
</dbReference>
<organism evidence="8 9">
    <name type="scientific">Nocardioides daedukensis</name>
    <dbReference type="NCBI Taxonomy" id="634462"/>
    <lineage>
        <taxon>Bacteria</taxon>
        <taxon>Bacillati</taxon>
        <taxon>Actinomycetota</taxon>
        <taxon>Actinomycetes</taxon>
        <taxon>Propionibacteriales</taxon>
        <taxon>Nocardioidaceae</taxon>
        <taxon>Nocardioides</taxon>
    </lineage>
</organism>
<dbReference type="Gene3D" id="1.20.120.160">
    <property type="entry name" value="HPT domain"/>
    <property type="match status" value="1"/>
</dbReference>
<comment type="caution">
    <text evidence="8">The sequence shown here is derived from an EMBL/GenBank/DDBJ whole genome shotgun (WGS) entry which is preliminary data.</text>
</comment>
<comment type="subcellular location">
    <subcellularLocation>
        <location evidence="1">Membrane</location>
    </subcellularLocation>
</comment>
<evidence type="ECO:0000256" key="4">
    <source>
        <dbReference type="ARBA" id="ARBA00023136"/>
    </source>
</evidence>
<feature type="transmembrane region" description="Helical" evidence="6">
    <location>
        <begin position="152"/>
        <end position="169"/>
    </location>
</feature>
<dbReference type="Proteomes" id="UP000540656">
    <property type="component" value="Unassembled WGS sequence"/>
</dbReference>
<proteinExistence type="predicted"/>
<dbReference type="GO" id="GO:0016020">
    <property type="term" value="C:membrane"/>
    <property type="evidence" value="ECO:0007669"/>
    <property type="project" value="UniProtKB-SubCell"/>
</dbReference>
<dbReference type="GO" id="GO:0009003">
    <property type="term" value="F:signal peptidase activity"/>
    <property type="evidence" value="ECO:0007669"/>
    <property type="project" value="UniProtKB-EC"/>
</dbReference>
<dbReference type="PROSITE" id="PS51257">
    <property type="entry name" value="PROKAR_LIPOPROTEIN"/>
    <property type="match status" value="1"/>
</dbReference>
<dbReference type="InterPro" id="IPR001733">
    <property type="entry name" value="Peptidase_S26B"/>
</dbReference>
<accession>A0A7Y9RXH1</accession>
<dbReference type="SUPFAM" id="SSF51306">
    <property type="entry name" value="LexA/Signal peptidase"/>
    <property type="match status" value="1"/>
</dbReference>
<evidence type="ECO:0000313" key="9">
    <source>
        <dbReference type="Proteomes" id="UP000540656"/>
    </source>
</evidence>
<dbReference type="PANTHER" id="PTHR10806">
    <property type="entry name" value="SIGNAL PEPTIDASE COMPLEX CATALYTIC SUBUNIT SEC11"/>
    <property type="match status" value="1"/>
</dbReference>
<dbReference type="AlphaFoldDB" id="A0A7Y9RXH1"/>
<name>A0A7Y9RXH1_9ACTN</name>
<feature type="transmembrane region" description="Helical" evidence="6">
    <location>
        <begin position="12"/>
        <end position="37"/>
    </location>
</feature>
<dbReference type="EC" id="3.4.21.89" evidence="5"/>
<keyword evidence="2 6" id="KW-0812">Transmembrane</keyword>
<evidence type="ECO:0000256" key="1">
    <source>
        <dbReference type="ARBA" id="ARBA00004370"/>
    </source>
</evidence>
<evidence type="ECO:0000256" key="6">
    <source>
        <dbReference type="SAM" id="Phobius"/>
    </source>
</evidence>
<dbReference type="InterPro" id="IPR036286">
    <property type="entry name" value="LexA/Signal_pep-like_sf"/>
</dbReference>
<dbReference type="Pfam" id="PF01627">
    <property type="entry name" value="Hpt"/>
    <property type="match status" value="1"/>
</dbReference>
<evidence type="ECO:0000259" key="7">
    <source>
        <dbReference type="Pfam" id="PF01627"/>
    </source>
</evidence>
<dbReference type="RefSeq" id="WP_179501640.1">
    <property type="nucleotide sequence ID" value="NZ_JACCAA010000001.1"/>
</dbReference>
<feature type="domain" description="HPt" evidence="7">
    <location>
        <begin position="224"/>
        <end position="298"/>
    </location>
</feature>
<dbReference type="GO" id="GO:0006465">
    <property type="term" value="P:signal peptide processing"/>
    <property type="evidence" value="ECO:0007669"/>
    <property type="project" value="UniProtKB-UniRule"/>
</dbReference>
<dbReference type="CDD" id="cd06530">
    <property type="entry name" value="S26_SPase_I"/>
    <property type="match status" value="1"/>
</dbReference>
<dbReference type="NCBIfam" id="TIGR02228">
    <property type="entry name" value="sigpep_I_arch"/>
    <property type="match status" value="1"/>
</dbReference>
<evidence type="ECO:0000313" key="8">
    <source>
        <dbReference type="EMBL" id="NYG58477.1"/>
    </source>
</evidence>
<dbReference type="GO" id="GO:0004252">
    <property type="term" value="F:serine-type endopeptidase activity"/>
    <property type="evidence" value="ECO:0007669"/>
    <property type="project" value="UniProtKB-UniRule"/>
</dbReference>
<gene>
    <name evidence="8" type="ORF">BJ980_001400</name>
</gene>
<protein>
    <recommendedName>
        <fullName evidence="5">Signal peptidase I</fullName>
        <ecNumber evidence="5">3.4.21.89</ecNumber>
    </recommendedName>
</protein>
<dbReference type="EMBL" id="JACCAA010000001">
    <property type="protein sequence ID" value="NYG58477.1"/>
    <property type="molecule type" value="Genomic_DNA"/>
</dbReference>
<evidence type="ECO:0000256" key="3">
    <source>
        <dbReference type="ARBA" id="ARBA00022989"/>
    </source>
</evidence>
<dbReference type="PANTHER" id="PTHR10806:SF6">
    <property type="entry name" value="SIGNAL PEPTIDASE COMPLEX CATALYTIC SUBUNIT SEC11"/>
    <property type="match status" value="1"/>
</dbReference>
<dbReference type="InterPro" id="IPR019533">
    <property type="entry name" value="Peptidase_S26"/>
</dbReference>
<evidence type="ECO:0000256" key="2">
    <source>
        <dbReference type="ARBA" id="ARBA00022692"/>
    </source>
</evidence>
<dbReference type="SUPFAM" id="SSF47226">
    <property type="entry name" value="Histidine-containing phosphotransfer domain, HPT domain"/>
    <property type="match status" value="1"/>
</dbReference>